<proteinExistence type="inferred from homology"/>
<dbReference type="Pfam" id="PF00639">
    <property type="entry name" value="Rotamase"/>
    <property type="match status" value="1"/>
</dbReference>
<name>A0A1Z3LUB7_BREDI</name>
<evidence type="ECO:0000256" key="3">
    <source>
        <dbReference type="ARBA" id="ARBA00013194"/>
    </source>
</evidence>
<reference evidence="10 11" key="2">
    <citation type="submission" date="2017-06" db="EMBL/GenBank/DDBJ databases">
        <authorList>
            <person name="Kim H.J."/>
            <person name="Triplett B.A."/>
        </authorList>
    </citation>
    <scope>NUCLEOTIDE SEQUENCE [LARGE SCALE GENOMIC DNA]</scope>
    <source>
        <strain evidence="10 11">BZC3</strain>
    </source>
</reference>
<dbReference type="Proteomes" id="UP000197024">
    <property type="component" value="Chromosome"/>
</dbReference>
<dbReference type="EMBL" id="CP021995">
    <property type="protein sequence ID" value="ASD25607.1"/>
    <property type="molecule type" value="Genomic_DNA"/>
</dbReference>
<gene>
    <name evidence="10" type="ORF">CD943_01070</name>
</gene>
<dbReference type="PROSITE" id="PS50198">
    <property type="entry name" value="PPIC_PPIASE_2"/>
    <property type="match status" value="1"/>
</dbReference>
<evidence type="ECO:0000256" key="8">
    <source>
        <dbReference type="PROSITE-ProRule" id="PRU00278"/>
    </source>
</evidence>
<feature type="domain" description="PpiC" evidence="9">
    <location>
        <begin position="109"/>
        <end position="211"/>
    </location>
</feature>
<dbReference type="PANTHER" id="PTHR47245">
    <property type="entry name" value="PEPTIDYLPROLYL ISOMERASE"/>
    <property type="match status" value="1"/>
</dbReference>
<dbReference type="EC" id="5.2.1.8" evidence="3"/>
<dbReference type="InterPro" id="IPR000297">
    <property type="entry name" value="PPIase_PpiC"/>
</dbReference>
<dbReference type="RefSeq" id="WP_088409829.1">
    <property type="nucleotide sequence ID" value="NZ_CP021995.1"/>
</dbReference>
<comment type="catalytic activity">
    <reaction evidence="1">
        <text>[protein]-peptidylproline (omega=180) = [protein]-peptidylproline (omega=0)</text>
        <dbReference type="Rhea" id="RHEA:16237"/>
        <dbReference type="Rhea" id="RHEA-COMP:10747"/>
        <dbReference type="Rhea" id="RHEA-COMP:10748"/>
        <dbReference type="ChEBI" id="CHEBI:83833"/>
        <dbReference type="ChEBI" id="CHEBI:83834"/>
        <dbReference type="EC" id="5.2.1.8"/>
    </reaction>
</comment>
<protein>
    <recommendedName>
        <fullName evidence="4">Parvulin-like PPIase</fullName>
        <ecNumber evidence="3">5.2.1.8</ecNumber>
    </recommendedName>
    <alternativeName>
        <fullName evidence="6">Peptidyl-prolyl cis-trans isomerase plp</fullName>
    </alternativeName>
    <alternativeName>
        <fullName evidence="7">Rotamase plp</fullName>
    </alternativeName>
</protein>
<dbReference type="InterPro" id="IPR046357">
    <property type="entry name" value="PPIase_dom_sf"/>
</dbReference>
<dbReference type="InterPro" id="IPR027304">
    <property type="entry name" value="Trigger_fact/SurA_dom_sf"/>
</dbReference>
<keyword evidence="8 10" id="KW-0413">Isomerase</keyword>
<dbReference type="InterPro" id="IPR050245">
    <property type="entry name" value="PrsA_foldase"/>
</dbReference>
<dbReference type="AlphaFoldDB" id="A0A1Z3LUB7"/>
<keyword evidence="5 8" id="KW-0697">Rotamase</keyword>
<dbReference type="PANTHER" id="PTHR47245:SF2">
    <property type="entry name" value="PEPTIDYL-PROLYL CIS-TRANS ISOMERASE HP_0175-RELATED"/>
    <property type="match status" value="1"/>
</dbReference>
<dbReference type="GO" id="GO:0003755">
    <property type="term" value="F:peptidyl-prolyl cis-trans isomerase activity"/>
    <property type="evidence" value="ECO:0007669"/>
    <property type="project" value="UniProtKB-KW"/>
</dbReference>
<evidence type="ECO:0000256" key="7">
    <source>
        <dbReference type="ARBA" id="ARBA00031484"/>
    </source>
</evidence>
<evidence type="ECO:0000313" key="10">
    <source>
        <dbReference type="EMBL" id="ASD25607.1"/>
    </source>
</evidence>
<evidence type="ECO:0000256" key="1">
    <source>
        <dbReference type="ARBA" id="ARBA00000971"/>
    </source>
</evidence>
<comment type="similarity">
    <text evidence="2">Belongs to the PpiC/parvulin rotamase family.</text>
</comment>
<evidence type="ECO:0000259" key="9">
    <source>
        <dbReference type="PROSITE" id="PS50198"/>
    </source>
</evidence>
<sequence>MSREAAIVIGGVEVPEALIAQEISNHPAPSIEQARKLAAHALAIRALLLNRASELEIEATPLFDDEGREETVDEARIRVLLEQEVRADPPSEAECRRVYDARPDDFRSSAMTEASHILVAVTGEDEALWEAARLTAEAHLTLARARPQAFAELSGRVSDCPSSKSGGALGQLVEGDLAPEVEQALDRLEPGEISEAPVRSRFGWHVLKVDSRVEGARLPFEHVRPWIERALQERAWRAGAARYVAALGEAAREEGVAISLTTTGQVSEGPLSLGVLLGVDSERFRTWLAASDPDLADLAYAACEASGEDPGAWVQSLLRDHLSAADDEEWTRLLSAAKDAEDPALACARAVLRQKLQPAPRTFTLLKRRR</sequence>
<evidence type="ECO:0000256" key="5">
    <source>
        <dbReference type="ARBA" id="ARBA00023110"/>
    </source>
</evidence>
<dbReference type="Gene3D" id="3.10.50.40">
    <property type="match status" value="1"/>
</dbReference>
<evidence type="ECO:0000256" key="6">
    <source>
        <dbReference type="ARBA" id="ARBA00030642"/>
    </source>
</evidence>
<dbReference type="SUPFAM" id="SSF109998">
    <property type="entry name" value="Triger factor/SurA peptide-binding domain-like"/>
    <property type="match status" value="1"/>
</dbReference>
<reference evidence="10 11" key="1">
    <citation type="submission" date="2017-06" db="EMBL/GenBank/DDBJ databases">
        <title>Biodegradation of gentamicin by bacterial consortia AMQD4 in synthetic medium and raw gentamicin sewage.</title>
        <authorList>
            <person name="Chang H."/>
            <person name="Feng Y."/>
            <person name="Li Z."/>
            <person name="Xue J."/>
            <person name="Cheng D."/>
        </authorList>
    </citation>
    <scope>NUCLEOTIDE SEQUENCE [LARGE SCALE GENOMIC DNA]</scope>
    <source>
        <strain evidence="10 11">BZC3</strain>
    </source>
</reference>
<evidence type="ECO:0000313" key="11">
    <source>
        <dbReference type="Proteomes" id="UP000197024"/>
    </source>
</evidence>
<organism evidence="10 11">
    <name type="scientific">Brevundimonas diminuta</name>
    <name type="common">Pseudomonas diminuta</name>
    <dbReference type="NCBI Taxonomy" id="293"/>
    <lineage>
        <taxon>Bacteria</taxon>
        <taxon>Pseudomonadati</taxon>
        <taxon>Pseudomonadota</taxon>
        <taxon>Alphaproteobacteria</taxon>
        <taxon>Caulobacterales</taxon>
        <taxon>Caulobacteraceae</taxon>
        <taxon>Brevundimonas</taxon>
    </lineage>
</organism>
<accession>A0A1Z3LUB7</accession>
<evidence type="ECO:0000256" key="2">
    <source>
        <dbReference type="ARBA" id="ARBA00007656"/>
    </source>
</evidence>
<evidence type="ECO:0000256" key="4">
    <source>
        <dbReference type="ARBA" id="ARBA00018370"/>
    </source>
</evidence>
<dbReference type="SUPFAM" id="SSF54534">
    <property type="entry name" value="FKBP-like"/>
    <property type="match status" value="1"/>
</dbReference>